<accession>A0A917HEF0</accession>
<gene>
    <name evidence="1" type="ORF">GCM10011585_18370</name>
</gene>
<comment type="caution">
    <text evidence="1">The sequence shown here is derived from an EMBL/GenBank/DDBJ whole genome shotgun (WGS) entry which is preliminary data.</text>
</comment>
<reference evidence="1" key="2">
    <citation type="submission" date="2020-09" db="EMBL/GenBank/DDBJ databases">
        <authorList>
            <person name="Sun Q."/>
            <person name="Zhou Y."/>
        </authorList>
    </citation>
    <scope>NUCLEOTIDE SEQUENCE</scope>
    <source>
        <strain evidence="1">CGMCC 1.12997</strain>
    </source>
</reference>
<protein>
    <submittedName>
        <fullName evidence="1">Uncharacterized protein</fullName>
    </submittedName>
</protein>
<dbReference type="AlphaFoldDB" id="A0A917HEF0"/>
<dbReference type="RefSeq" id="WP_188553847.1">
    <property type="nucleotide sequence ID" value="NZ_BMGT01000002.1"/>
</dbReference>
<dbReference type="Proteomes" id="UP000647241">
    <property type="component" value="Unassembled WGS sequence"/>
</dbReference>
<reference evidence="1" key="1">
    <citation type="journal article" date="2014" name="Int. J. Syst. Evol. Microbiol.">
        <title>Complete genome sequence of Corynebacterium casei LMG S-19264T (=DSM 44701T), isolated from a smear-ripened cheese.</title>
        <authorList>
            <consortium name="US DOE Joint Genome Institute (JGI-PGF)"/>
            <person name="Walter F."/>
            <person name="Albersmeier A."/>
            <person name="Kalinowski J."/>
            <person name="Ruckert C."/>
        </authorList>
    </citation>
    <scope>NUCLEOTIDE SEQUENCE</scope>
    <source>
        <strain evidence="1">CGMCC 1.12997</strain>
    </source>
</reference>
<evidence type="ECO:0000313" key="2">
    <source>
        <dbReference type="Proteomes" id="UP000647241"/>
    </source>
</evidence>
<proteinExistence type="predicted"/>
<evidence type="ECO:0000313" key="1">
    <source>
        <dbReference type="EMBL" id="GGG75825.1"/>
    </source>
</evidence>
<organism evidence="1 2">
    <name type="scientific">Edaphobacter dinghuensis</name>
    <dbReference type="NCBI Taxonomy" id="1560005"/>
    <lineage>
        <taxon>Bacteria</taxon>
        <taxon>Pseudomonadati</taxon>
        <taxon>Acidobacteriota</taxon>
        <taxon>Terriglobia</taxon>
        <taxon>Terriglobales</taxon>
        <taxon>Acidobacteriaceae</taxon>
        <taxon>Edaphobacter</taxon>
    </lineage>
</organism>
<keyword evidence="2" id="KW-1185">Reference proteome</keyword>
<dbReference type="EMBL" id="BMGT01000002">
    <property type="protein sequence ID" value="GGG75825.1"/>
    <property type="molecule type" value="Genomic_DNA"/>
</dbReference>
<sequence>MSKQKQSVIVPLWARSIEVEKHGGSLLIRGSGHLSNPIETRDVENTRISSLDLLQKFRRYEVNQLNKKSPPAEGSGIYQFADAVDDEKLIQFCQKFGPVWGKVRSLNREDDGTYTLTVVQSMKQLRHEQKKFAAATKLLQQLDRNGKADRLEMMKAMHDLLDIDPSVLGTVYFSTEIIPLGKSNREKIADFVPYAQIALCGVLNDFPLKLFPVRGGAIYLPDVRSEGIRNAIYYQFHLDYRAEREIGTCLHCGHHFPVYRRGTRGCSESCRRALRNRNYWTEKGESINRSRRESRKSEDQ</sequence>
<name>A0A917HEF0_9BACT</name>